<organism evidence="4 5">
    <name type="scientific">Azohydromonas lata</name>
    <dbReference type="NCBI Taxonomy" id="45677"/>
    <lineage>
        <taxon>Bacteria</taxon>
        <taxon>Pseudomonadati</taxon>
        <taxon>Pseudomonadota</taxon>
        <taxon>Betaproteobacteria</taxon>
        <taxon>Burkholderiales</taxon>
        <taxon>Sphaerotilaceae</taxon>
        <taxon>Azohydromonas</taxon>
    </lineage>
</organism>
<dbReference type="PANTHER" id="PTHR44757:SF2">
    <property type="entry name" value="BIOFILM ARCHITECTURE MAINTENANCE PROTEIN MBAA"/>
    <property type="match status" value="1"/>
</dbReference>
<dbReference type="PANTHER" id="PTHR44757">
    <property type="entry name" value="DIGUANYLATE CYCLASE DGCP"/>
    <property type="match status" value="1"/>
</dbReference>
<evidence type="ECO:0000259" key="1">
    <source>
        <dbReference type="PROSITE" id="PS50883"/>
    </source>
</evidence>
<reference evidence="4 5" key="1">
    <citation type="submission" date="2023-11" db="EMBL/GenBank/DDBJ databases">
        <title>Draft genome of Azohydromonas lata strain H1 (DSM1123), a polyhydroxyalkanoate producer.</title>
        <authorList>
            <person name="Traversa D."/>
            <person name="D'Addabbo P."/>
            <person name="Pazzani C."/>
            <person name="Manzari C."/>
            <person name="Chiara M."/>
            <person name="Scrascia M."/>
        </authorList>
    </citation>
    <scope>NUCLEOTIDE SEQUENCE [LARGE SCALE GENOMIC DNA]</scope>
    <source>
        <strain evidence="4 5">H1</strain>
    </source>
</reference>
<protein>
    <submittedName>
        <fullName evidence="4">EAL domain-containing protein</fullName>
    </submittedName>
</protein>
<feature type="domain" description="GGDEF" evidence="3">
    <location>
        <begin position="597"/>
        <end position="730"/>
    </location>
</feature>
<dbReference type="CDD" id="cd06225">
    <property type="entry name" value="HAMP"/>
    <property type="match status" value="1"/>
</dbReference>
<dbReference type="Gene3D" id="3.30.450.40">
    <property type="match status" value="1"/>
</dbReference>
<sequence length="1009" mass="110101">MLRESLVRLRHAVAGWSLRARLLSGFAVLLLLTLTADGISLLSQRHAQRAMDDFLNGDNRIAELTADARAELLRARRSEKDFLLRVREYGWEEARARYATLLQDQLTGLGRAMAEVRSLTRDPAVAAEAADVHNAAQQYEKGFLLVVELYGRLGRRDAGLEGRMLQSAQALEALLQDSPAPLPMLLLQLRRAEKNFILLHTRIPADRFEALASQLQAAMAQAALAPAQRQELLRLAGDYQRSFADYVAVEAAIDEACQRYLAAAHTVEPLLDRLALRAAAADQATHTMLDDLGRATQWAVAASALVALLLGTAVVLRVGRGIDRALRACMHFAGRVAAGDLQARLPVQDRSELGSMAASLNRMADALQKAQADQADQAAELRRVNRTLRVLSQCNETLVRATDEAELVQLICRHVVEMGGYRLAWVGEARHDPRRSIAPLALAGVDKDYVDGLALSWDDAAQRHGIAGAAVRDARVLLVRDIAADATLAPWHGAARERGLASCIALPLRARAGVLGVLCIYAQEVDAFDAQEIKVLTELADDLAYGIASLREAAERQRVQRQLEHQAAFDTLTGLANRVTLHARLQQSMADARRQDKRVAVMLLDLDRFKLVNDTLGHHSGDQLLCSVARRLQGSVRECDTVARLGSDEFVVLLKDIRSAADAAGVAAALLKEIAEPQVLDGCELRPAASIGVSLFPDDAQELAALLRNADTAMGHAKAAGGHRFHFFAPEMNQRVAARLALEADLRRALERGELLVHYQPQVSLRGGEVVGAEALVRWHHPRRGMVSPADFIPLAEETGLIDALGEWVLREVCRQQRQWLDQGLNVPQVGVNLSARQFRHPDLVGLVAQSLREQRLRPSLLGLEITESAAMHDVESAIATVTRLRSLGVGLSLDDFGTGYSSLSHLKRFPLDHLKIDRSFVSDLGTDPDSAAICNAVVGLAHSLGLRVVAEGVETESQMLFLRRQRCDELQGYLFSRPLPAADYAALLACGRRLPLPPAEGAALQAVA</sequence>
<dbReference type="CDD" id="cd01949">
    <property type="entry name" value="GGDEF"/>
    <property type="match status" value="1"/>
</dbReference>
<dbReference type="RefSeq" id="WP_322468610.1">
    <property type="nucleotide sequence ID" value="NZ_JAXOJX010000116.1"/>
</dbReference>
<dbReference type="Pfam" id="PF13185">
    <property type="entry name" value="GAF_2"/>
    <property type="match status" value="1"/>
</dbReference>
<feature type="domain" description="HAMP" evidence="2">
    <location>
        <begin position="320"/>
        <end position="372"/>
    </location>
</feature>
<dbReference type="InterPro" id="IPR029787">
    <property type="entry name" value="Nucleotide_cyclase"/>
</dbReference>
<dbReference type="InterPro" id="IPR003660">
    <property type="entry name" value="HAMP_dom"/>
</dbReference>
<dbReference type="SMART" id="SM00065">
    <property type="entry name" value="GAF"/>
    <property type="match status" value="1"/>
</dbReference>
<evidence type="ECO:0000313" key="4">
    <source>
        <dbReference type="EMBL" id="MDZ5461458.1"/>
    </source>
</evidence>
<dbReference type="EMBL" id="JAXOJX010000116">
    <property type="protein sequence ID" value="MDZ5461458.1"/>
    <property type="molecule type" value="Genomic_DNA"/>
</dbReference>
<dbReference type="SUPFAM" id="SSF158472">
    <property type="entry name" value="HAMP domain-like"/>
    <property type="match status" value="1"/>
</dbReference>
<gene>
    <name evidence="4" type="ORF">SM757_33265</name>
</gene>
<dbReference type="PROSITE" id="PS50887">
    <property type="entry name" value="GGDEF"/>
    <property type="match status" value="1"/>
</dbReference>
<dbReference type="InterPro" id="IPR052155">
    <property type="entry name" value="Biofilm_reg_signaling"/>
</dbReference>
<dbReference type="CDD" id="cd01948">
    <property type="entry name" value="EAL"/>
    <property type="match status" value="1"/>
</dbReference>
<dbReference type="Gene3D" id="6.10.340.10">
    <property type="match status" value="1"/>
</dbReference>
<dbReference type="Gene3D" id="3.20.20.450">
    <property type="entry name" value="EAL domain"/>
    <property type="match status" value="1"/>
</dbReference>
<name>A0ABU5IRE4_9BURK</name>
<dbReference type="PROSITE" id="PS50883">
    <property type="entry name" value="EAL"/>
    <property type="match status" value="1"/>
</dbReference>
<dbReference type="SUPFAM" id="SSF141868">
    <property type="entry name" value="EAL domain-like"/>
    <property type="match status" value="1"/>
</dbReference>
<dbReference type="Pfam" id="PF00990">
    <property type="entry name" value="GGDEF"/>
    <property type="match status" value="1"/>
</dbReference>
<dbReference type="PROSITE" id="PS50885">
    <property type="entry name" value="HAMP"/>
    <property type="match status" value="1"/>
</dbReference>
<accession>A0ABU5IRE4</accession>
<evidence type="ECO:0000259" key="3">
    <source>
        <dbReference type="PROSITE" id="PS50887"/>
    </source>
</evidence>
<dbReference type="InterPro" id="IPR003018">
    <property type="entry name" value="GAF"/>
</dbReference>
<dbReference type="SMART" id="SM00267">
    <property type="entry name" value="GGDEF"/>
    <property type="match status" value="1"/>
</dbReference>
<dbReference type="Pfam" id="PF00672">
    <property type="entry name" value="HAMP"/>
    <property type="match status" value="1"/>
</dbReference>
<evidence type="ECO:0000259" key="2">
    <source>
        <dbReference type="PROSITE" id="PS50885"/>
    </source>
</evidence>
<dbReference type="InterPro" id="IPR035919">
    <property type="entry name" value="EAL_sf"/>
</dbReference>
<evidence type="ECO:0000313" key="5">
    <source>
        <dbReference type="Proteomes" id="UP001293718"/>
    </source>
</evidence>
<dbReference type="InterPro" id="IPR029016">
    <property type="entry name" value="GAF-like_dom_sf"/>
</dbReference>
<dbReference type="SMART" id="SM00304">
    <property type="entry name" value="HAMP"/>
    <property type="match status" value="1"/>
</dbReference>
<dbReference type="Gene3D" id="3.30.70.270">
    <property type="match status" value="1"/>
</dbReference>
<dbReference type="Proteomes" id="UP001293718">
    <property type="component" value="Unassembled WGS sequence"/>
</dbReference>
<dbReference type="Pfam" id="PF00563">
    <property type="entry name" value="EAL"/>
    <property type="match status" value="1"/>
</dbReference>
<dbReference type="SUPFAM" id="SSF55073">
    <property type="entry name" value="Nucleotide cyclase"/>
    <property type="match status" value="1"/>
</dbReference>
<dbReference type="SUPFAM" id="SSF55781">
    <property type="entry name" value="GAF domain-like"/>
    <property type="match status" value="1"/>
</dbReference>
<proteinExistence type="predicted"/>
<dbReference type="SMART" id="SM00052">
    <property type="entry name" value="EAL"/>
    <property type="match status" value="1"/>
</dbReference>
<dbReference type="NCBIfam" id="TIGR00254">
    <property type="entry name" value="GGDEF"/>
    <property type="match status" value="1"/>
</dbReference>
<feature type="domain" description="EAL" evidence="1">
    <location>
        <begin position="739"/>
        <end position="993"/>
    </location>
</feature>
<dbReference type="InterPro" id="IPR043128">
    <property type="entry name" value="Rev_trsase/Diguanyl_cyclase"/>
</dbReference>
<keyword evidence="5" id="KW-1185">Reference proteome</keyword>
<comment type="caution">
    <text evidence="4">The sequence shown here is derived from an EMBL/GenBank/DDBJ whole genome shotgun (WGS) entry which is preliminary data.</text>
</comment>
<dbReference type="InterPro" id="IPR000160">
    <property type="entry name" value="GGDEF_dom"/>
</dbReference>
<dbReference type="InterPro" id="IPR001633">
    <property type="entry name" value="EAL_dom"/>
</dbReference>